<evidence type="ECO:0000256" key="3">
    <source>
        <dbReference type="SAM" id="MobiDB-lite"/>
    </source>
</evidence>
<evidence type="ECO:0000313" key="4">
    <source>
        <dbReference type="EMBL" id="QJW83190.1"/>
    </source>
</evidence>
<feature type="region of interest" description="Disordered" evidence="3">
    <location>
        <begin position="412"/>
        <end position="437"/>
    </location>
</feature>
<evidence type="ECO:0000256" key="2">
    <source>
        <dbReference type="ARBA" id="ARBA00022840"/>
    </source>
</evidence>
<dbReference type="PANTHER" id="PTHR16305:SF28">
    <property type="entry name" value="GUANYLATE CYCLASE DOMAIN-CONTAINING PROTEIN"/>
    <property type="match status" value="1"/>
</dbReference>
<keyword evidence="2" id="KW-0067">ATP-binding</keyword>
<organism evidence="4 5">
    <name type="scientific">Ramlibacter terrae</name>
    <dbReference type="NCBI Taxonomy" id="2732511"/>
    <lineage>
        <taxon>Bacteria</taxon>
        <taxon>Pseudomonadati</taxon>
        <taxon>Pseudomonadota</taxon>
        <taxon>Betaproteobacteria</taxon>
        <taxon>Burkholderiales</taxon>
        <taxon>Comamonadaceae</taxon>
        <taxon>Ramlibacter</taxon>
    </lineage>
</organism>
<proteinExistence type="predicted"/>
<name>A0ABX6NZE9_9BURK</name>
<dbReference type="PANTHER" id="PTHR16305">
    <property type="entry name" value="TESTICULAR SOLUBLE ADENYLYL CYCLASE"/>
    <property type="match status" value="1"/>
</dbReference>
<evidence type="ECO:0000256" key="1">
    <source>
        <dbReference type="ARBA" id="ARBA00022741"/>
    </source>
</evidence>
<keyword evidence="5" id="KW-1185">Reference proteome</keyword>
<dbReference type="EMBL" id="CP053418">
    <property type="protein sequence ID" value="QJW83190.1"/>
    <property type="molecule type" value="Genomic_DNA"/>
</dbReference>
<sequence length="437" mass="47224">MSPPSTACSPRRASEDEAVAGPLRGMLGMDAPDDAAPDLSAQAQRERTFAAATGVVRTMAGRQRLLLVLEDLHWADPSTPEWVGRMLKRDLPAGVLLLLLARPEFDARWADSPRVERVPLLPCDAADAAVIVATLDREQALGPSAVQRIVERAEGNPLFVEEFTRSALEALGEEIPLTLQEQTLARLDRLGPARQVLQQAAVIGRHFSRKLLQAASGADAAVLDEALRRGVEAHMLRPTGGDTFAFHHALLRDAAYASLLRSARQASHARVAQAILADDPALAERQPELLAHHHTEAGQRDAAVTHWLAAAKRALARSACVEAAVHAGTALRLQGDPGADEAAPARELELQLVLAPALMAVRGVLDPQVAQAYARARTLCESLGNGPKLLVPLWGLWAYELMRGEVDRAGMPRASWPRWPTARRSPSPHWPRRPPAA</sequence>
<gene>
    <name evidence="4" type="ORF">HK414_13640</name>
</gene>
<keyword evidence="1" id="KW-0547">Nucleotide-binding</keyword>
<accession>A0ABX6NZE9</accession>
<reference evidence="4 5" key="1">
    <citation type="submission" date="2020-05" db="EMBL/GenBank/DDBJ databases">
        <title>Ramlibacter rhizophilus sp. nov., isolated from rhizosphere soil of national flower Mugunghwa from South Korea.</title>
        <authorList>
            <person name="Zheng-Fei Y."/>
            <person name="Huan T."/>
        </authorList>
    </citation>
    <scope>NUCLEOTIDE SEQUENCE [LARGE SCALE GENOMIC DNA]</scope>
    <source>
        <strain evidence="4 5">H242</strain>
    </source>
</reference>
<dbReference type="Proteomes" id="UP000500826">
    <property type="component" value="Chromosome"/>
</dbReference>
<evidence type="ECO:0008006" key="6">
    <source>
        <dbReference type="Google" id="ProtNLM"/>
    </source>
</evidence>
<evidence type="ECO:0000313" key="5">
    <source>
        <dbReference type="Proteomes" id="UP000500826"/>
    </source>
</evidence>
<protein>
    <recommendedName>
        <fullName evidence="6">Orc1-like AAA ATPase domain-containing protein</fullName>
    </recommendedName>
</protein>